<dbReference type="InterPro" id="IPR011006">
    <property type="entry name" value="CheY-like_superfamily"/>
</dbReference>
<dbReference type="PROSITE" id="PS50113">
    <property type="entry name" value="PAC"/>
    <property type="match status" value="1"/>
</dbReference>
<evidence type="ECO:0000259" key="17">
    <source>
        <dbReference type="PROSITE" id="PS50110"/>
    </source>
</evidence>
<dbReference type="InterPro" id="IPR001789">
    <property type="entry name" value="Sig_transdc_resp-reg_receiver"/>
</dbReference>
<evidence type="ECO:0000256" key="14">
    <source>
        <dbReference type="PROSITE-ProRule" id="PRU00169"/>
    </source>
</evidence>
<feature type="domain" description="PAS" evidence="18">
    <location>
        <begin position="149"/>
        <end position="219"/>
    </location>
</feature>
<evidence type="ECO:0000313" key="21">
    <source>
        <dbReference type="Proteomes" id="UP000069205"/>
    </source>
</evidence>
<keyword evidence="9" id="KW-0479">Metal-binding</keyword>
<keyword evidence="20" id="KW-0808">Transferase</keyword>
<dbReference type="InterPro" id="IPR011712">
    <property type="entry name" value="Sig_transdc_His_kin_sub3_dim/P"/>
</dbReference>
<comment type="subcellular location">
    <subcellularLocation>
        <location evidence="3">Cytoplasm</location>
    </subcellularLocation>
</comment>
<dbReference type="GO" id="GO:0046872">
    <property type="term" value="F:metal ion binding"/>
    <property type="evidence" value="ECO:0007669"/>
    <property type="project" value="UniProtKB-KW"/>
</dbReference>
<dbReference type="InterPro" id="IPR004358">
    <property type="entry name" value="Sig_transdc_His_kin-like_C"/>
</dbReference>
<dbReference type="GO" id="GO:0005737">
    <property type="term" value="C:cytoplasm"/>
    <property type="evidence" value="ECO:0007669"/>
    <property type="project" value="UniProtKB-SubCell"/>
</dbReference>
<dbReference type="InterPro" id="IPR036890">
    <property type="entry name" value="HATPase_C_sf"/>
</dbReference>
<dbReference type="SUPFAM" id="SSF55874">
    <property type="entry name" value="ATPase domain of HSP90 chaperone/DNA topoisomerase II/histidine kinase"/>
    <property type="match status" value="1"/>
</dbReference>
<keyword evidence="8 14" id="KW-0597">Phosphoprotein</keyword>
<evidence type="ECO:0000256" key="9">
    <source>
        <dbReference type="ARBA" id="ARBA00022723"/>
    </source>
</evidence>
<dbReference type="RefSeq" id="WP_053380172.1">
    <property type="nucleotide sequence ID" value="NZ_CP011801.1"/>
</dbReference>
<dbReference type="Gene3D" id="3.30.565.10">
    <property type="entry name" value="Histidine kinase-like ATPase, C-terminal domain"/>
    <property type="match status" value="1"/>
</dbReference>
<name>A0A0K2GE13_NITMO</name>
<evidence type="ECO:0000256" key="12">
    <source>
        <dbReference type="ARBA" id="ARBA00024827"/>
    </source>
</evidence>
<dbReference type="NCBIfam" id="TIGR00229">
    <property type="entry name" value="sensory_box"/>
    <property type="match status" value="1"/>
</dbReference>
<dbReference type="CDD" id="cd17535">
    <property type="entry name" value="REC_NarL-like"/>
    <property type="match status" value="1"/>
</dbReference>
<dbReference type="PANTHER" id="PTHR44591">
    <property type="entry name" value="STRESS RESPONSE REGULATOR PROTEIN 1"/>
    <property type="match status" value="1"/>
</dbReference>
<evidence type="ECO:0000259" key="18">
    <source>
        <dbReference type="PROSITE" id="PS50112"/>
    </source>
</evidence>
<dbReference type="GO" id="GO:0051539">
    <property type="term" value="F:4 iron, 4 sulfur cluster binding"/>
    <property type="evidence" value="ECO:0007669"/>
    <property type="project" value="UniProtKB-KW"/>
</dbReference>
<dbReference type="AlphaFoldDB" id="A0A0K2GE13"/>
<feature type="modified residue" description="4-aspartylphosphate" evidence="14">
    <location>
        <position position="609"/>
    </location>
</feature>
<accession>A0A0K2GE13</accession>
<dbReference type="Gene3D" id="1.20.5.1930">
    <property type="match status" value="1"/>
</dbReference>
<feature type="domain" description="Histidine kinase" evidence="16">
    <location>
        <begin position="419"/>
        <end position="515"/>
    </location>
</feature>
<keyword evidence="21" id="KW-1185">Reference proteome</keyword>
<dbReference type="InterPro" id="IPR003594">
    <property type="entry name" value="HATPase_dom"/>
</dbReference>
<dbReference type="Pfam" id="PF07730">
    <property type="entry name" value="HisKA_3"/>
    <property type="match status" value="1"/>
</dbReference>
<dbReference type="GO" id="GO:0016020">
    <property type="term" value="C:membrane"/>
    <property type="evidence" value="ECO:0007669"/>
    <property type="project" value="InterPro"/>
</dbReference>
<evidence type="ECO:0000256" key="15">
    <source>
        <dbReference type="SAM" id="Coils"/>
    </source>
</evidence>
<dbReference type="PANTHER" id="PTHR44591:SF23">
    <property type="entry name" value="CHEY SUBFAMILY"/>
    <property type="match status" value="1"/>
</dbReference>
<feature type="domain" description="Response regulatory" evidence="17">
    <location>
        <begin position="13"/>
        <end position="130"/>
    </location>
</feature>
<evidence type="ECO:0000313" key="20">
    <source>
        <dbReference type="EMBL" id="ALA59094.1"/>
    </source>
</evidence>
<dbReference type="InterPro" id="IPR058245">
    <property type="entry name" value="NreC/VraR/RcsB-like_REC"/>
</dbReference>
<dbReference type="PROSITE" id="PS50112">
    <property type="entry name" value="PAS"/>
    <property type="match status" value="1"/>
</dbReference>
<dbReference type="Proteomes" id="UP000069205">
    <property type="component" value="Chromosome"/>
</dbReference>
<dbReference type="InterPro" id="IPR050595">
    <property type="entry name" value="Bact_response_regulator"/>
</dbReference>
<evidence type="ECO:0000256" key="11">
    <source>
        <dbReference type="ARBA" id="ARBA00023014"/>
    </source>
</evidence>
<protein>
    <recommendedName>
        <fullName evidence="5">Oxygen sensor histidine kinase NreB</fullName>
        <ecNumber evidence="4">2.7.13.3</ecNumber>
    </recommendedName>
    <alternativeName>
        <fullName evidence="13">Nitrogen regulation protein B</fullName>
    </alternativeName>
</protein>
<dbReference type="GO" id="GO:0046983">
    <property type="term" value="F:protein dimerization activity"/>
    <property type="evidence" value="ECO:0007669"/>
    <property type="project" value="InterPro"/>
</dbReference>
<dbReference type="SUPFAM" id="SSF55785">
    <property type="entry name" value="PYP-like sensor domain (PAS domain)"/>
    <property type="match status" value="1"/>
</dbReference>
<dbReference type="Gene3D" id="3.40.50.2300">
    <property type="match status" value="2"/>
</dbReference>
<dbReference type="SMART" id="SM00387">
    <property type="entry name" value="HATPase_c"/>
    <property type="match status" value="1"/>
</dbReference>
<dbReference type="KEGG" id="nmv:NITMOv2_2682"/>
<dbReference type="Pfam" id="PF00072">
    <property type="entry name" value="Response_reg"/>
    <property type="match status" value="2"/>
</dbReference>
<sequence>MNERNPYDPGAVTILNVDDDEAARYAKGRILRRAGYRVVDAAGGAEALRLAQEVRPQLVLLDVKLPDIDGLEVCRSLKGDQATASTMVLLISAFAVRREDKVSGLELGADGYLVEPVEPDELLATVKALVRLYRSEQQLQLTLNGMRKSEGQLRAILDRAPSAIVIKDRSGRILFMNEQCARVLGVERADVVGGMEGDLYPPAAAEPMRARDERVWETGRLQVAEEQLKQPDGLHTYLSQRFLLRDADERPYALCVIATDITPRRRMEDQLRSFAGQLEQLVDERTQELMQSQERLRALATELNVTEQRERKRLAAELHDHLAQMLVLGRLKLSQTKRIADVPPRCAGLIAQTEDVLDESLRYTRTLVADLSPPVLHDFGLPAAVKWLGEQMGRHGLAVAVSAPDGAWNRLPGDQEMLLFQSVRELLMNAAKHAQCRETTVSLAQRNGELCIQVQDRGVGFDPEALAADGPSMTVASKFGLFSIRERMRALGGSFHLDSGPGQGTTATLTLPLGGKEALSGKALGIELGNEVRHSGALRAVPQRSTLSDSKLHTARIRVLLVDDHAMVRQGLRSVLETYADVEIVGEAADGEEAVAGAERLAPDVVVMDINMPRMNGIQATARMRAEHPQTAVIGLSVNAEGENQEAMRRAGAHVLLTKEAAVDELHRAIQGVLAGK</sequence>
<dbReference type="InterPro" id="IPR013656">
    <property type="entry name" value="PAS_4"/>
</dbReference>
<dbReference type="STRING" id="42253.NITMOv2_2682"/>
<dbReference type="EMBL" id="CP011801">
    <property type="protein sequence ID" value="ALA59094.1"/>
    <property type="molecule type" value="Genomic_DNA"/>
</dbReference>
<evidence type="ECO:0000256" key="13">
    <source>
        <dbReference type="ARBA" id="ARBA00030800"/>
    </source>
</evidence>
<dbReference type="InterPro" id="IPR000014">
    <property type="entry name" value="PAS"/>
</dbReference>
<dbReference type="Pfam" id="PF08448">
    <property type="entry name" value="PAS_4"/>
    <property type="match status" value="1"/>
</dbReference>
<comment type="function">
    <text evidence="12">Member of the two-component regulatory system NreB/NreC involved in the control of dissimilatory nitrate/nitrite reduction in response to oxygen. NreB functions as a direct oxygen sensor histidine kinase which is autophosphorylated, in the absence of oxygen, probably at the conserved histidine residue, and transfers its phosphate group probably to a conserved aspartate residue of NreC. NreB/NreC activates the expression of the nitrate (narGHJI) and nitrite (nir) reductase operons, as well as the putative nitrate transporter gene narT.</text>
</comment>
<keyword evidence="11" id="KW-0411">Iron-sulfur</keyword>
<evidence type="ECO:0000256" key="4">
    <source>
        <dbReference type="ARBA" id="ARBA00012438"/>
    </source>
</evidence>
<comment type="cofactor">
    <cofactor evidence="2">
        <name>[4Fe-4S] cluster</name>
        <dbReference type="ChEBI" id="CHEBI:49883"/>
    </cofactor>
</comment>
<feature type="domain" description="PAC" evidence="19">
    <location>
        <begin position="222"/>
        <end position="273"/>
    </location>
</feature>
<evidence type="ECO:0000256" key="2">
    <source>
        <dbReference type="ARBA" id="ARBA00001966"/>
    </source>
</evidence>
<dbReference type="SMART" id="SM00448">
    <property type="entry name" value="REC"/>
    <property type="match status" value="2"/>
</dbReference>
<dbReference type="InterPro" id="IPR005467">
    <property type="entry name" value="His_kinase_dom"/>
</dbReference>
<dbReference type="SMART" id="SM00091">
    <property type="entry name" value="PAS"/>
    <property type="match status" value="1"/>
</dbReference>
<evidence type="ECO:0000256" key="5">
    <source>
        <dbReference type="ARBA" id="ARBA00017322"/>
    </source>
</evidence>
<dbReference type="InterPro" id="IPR035965">
    <property type="entry name" value="PAS-like_dom_sf"/>
</dbReference>
<reference evidence="20 21" key="1">
    <citation type="journal article" date="2015" name="Proc. Natl. Acad. Sci. U.S.A.">
        <title>Expanded metabolic versatility of ubiquitous nitrite-oxidizing bacteria from the genus Nitrospira.</title>
        <authorList>
            <person name="Koch H."/>
            <person name="Lucker S."/>
            <person name="Albertsen M."/>
            <person name="Kitzinger K."/>
            <person name="Herbold C."/>
            <person name="Spieck E."/>
            <person name="Nielsen P.H."/>
            <person name="Wagner M."/>
            <person name="Daims H."/>
        </authorList>
    </citation>
    <scope>NUCLEOTIDE SEQUENCE [LARGE SCALE GENOMIC DNA]</scope>
    <source>
        <strain evidence="20 21">NSP M-1</strain>
    </source>
</reference>
<dbReference type="PROSITE" id="PS50109">
    <property type="entry name" value="HIS_KIN"/>
    <property type="match status" value="1"/>
</dbReference>
<dbReference type="CDD" id="cd16917">
    <property type="entry name" value="HATPase_UhpB-NarQ-NarX-like"/>
    <property type="match status" value="1"/>
</dbReference>
<organism evidence="20 21">
    <name type="scientific">Nitrospira moscoviensis</name>
    <dbReference type="NCBI Taxonomy" id="42253"/>
    <lineage>
        <taxon>Bacteria</taxon>
        <taxon>Pseudomonadati</taxon>
        <taxon>Nitrospirota</taxon>
        <taxon>Nitrospiria</taxon>
        <taxon>Nitrospirales</taxon>
        <taxon>Nitrospiraceae</taxon>
        <taxon>Nitrospira</taxon>
    </lineage>
</organism>
<dbReference type="EC" id="2.7.13.3" evidence="4"/>
<dbReference type="Pfam" id="PF02518">
    <property type="entry name" value="HATPase_c"/>
    <property type="match status" value="1"/>
</dbReference>
<evidence type="ECO:0000256" key="3">
    <source>
        <dbReference type="ARBA" id="ARBA00004496"/>
    </source>
</evidence>
<keyword evidence="6" id="KW-0004">4Fe-4S</keyword>
<dbReference type="InterPro" id="IPR000700">
    <property type="entry name" value="PAS-assoc_C"/>
</dbReference>
<evidence type="ECO:0000256" key="8">
    <source>
        <dbReference type="ARBA" id="ARBA00022553"/>
    </source>
</evidence>
<feature type="modified residue" description="4-aspartylphosphate" evidence="14">
    <location>
        <position position="62"/>
    </location>
</feature>
<feature type="domain" description="Response regulatory" evidence="17">
    <location>
        <begin position="558"/>
        <end position="674"/>
    </location>
</feature>
<comment type="catalytic activity">
    <reaction evidence="1">
        <text>ATP + protein L-histidine = ADP + protein N-phospho-L-histidine.</text>
        <dbReference type="EC" id="2.7.13.3"/>
    </reaction>
</comment>
<evidence type="ECO:0000256" key="10">
    <source>
        <dbReference type="ARBA" id="ARBA00023004"/>
    </source>
</evidence>
<keyword evidence="10" id="KW-0408">Iron</keyword>
<evidence type="ECO:0000256" key="1">
    <source>
        <dbReference type="ARBA" id="ARBA00000085"/>
    </source>
</evidence>
<evidence type="ECO:0000259" key="16">
    <source>
        <dbReference type="PROSITE" id="PS50109"/>
    </source>
</evidence>
<dbReference type="PROSITE" id="PS50110">
    <property type="entry name" value="RESPONSE_REGULATORY"/>
    <property type="match status" value="2"/>
</dbReference>
<evidence type="ECO:0000256" key="7">
    <source>
        <dbReference type="ARBA" id="ARBA00022490"/>
    </source>
</evidence>
<dbReference type="PRINTS" id="PR00344">
    <property type="entry name" value="BCTRLSENSOR"/>
</dbReference>
<proteinExistence type="predicted"/>
<gene>
    <name evidence="20" type="ORF">NITMOv2_2682</name>
</gene>
<dbReference type="GO" id="GO:0000155">
    <property type="term" value="F:phosphorelay sensor kinase activity"/>
    <property type="evidence" value="ECO:0007669"/>
    <property type="project" value="InterPro"/>
</dbReference>
<dbReference type="Gene3D" id="3.30.450.20">
    <property type="entry name" value="PAS domain"/>
    <property type="match status" value="1"/>
</dbReference>
<dbReference type="SUPFAM" id="SSF52172">
    <property type="entry name" value="CheY-like"/>
    <property type="match status" value="2"/>
</dbReference>
<evidence type="ECO:0000259" key="19">
    <source>
        <dbReference type="PROSITE" id="PS50113"/>
    </source>
</evidence>
<keyword evidence="20" id="KW-0418">Kinase</keyword>
<dbReference type="PATRIC" id="fig|42253.5.peg.2653"/>
<feature type="coiled-coil region" evidence="15">
    <location>
        <begin position="264"/>
        <end position="309"/>
    </location>
</feature>
<evidence type="ECO:0000256" key="6">
    <source>
        <dbReference type="ARBA" id="ARBA00022485"/>
    </source>
</evidence>
<keyword evidence="15" id="KW-0175">Coiled coil</keyword>
<keyword evidence="7" id="KW-0963">Cytoplasm</keyword>
<dbReference type="CDD" id="cd00130">
    <property type="entry name" value="PAS"/>
    <property type="match status" value="1"/>
</dbReference>